<dbReference type="VEuPathDB" id="FungiDB:H310_03907"/>
<dbReference type="EMBL" id="QUSY01000371">
    <property type="protein sequence ID" value="RHY29966.1"/>
    <property type="molecule type" value="Genomic_DNA"/>
</dbReference>
<dbReference type="PANTHER" id="PTHR47169">
    <property type="entry name" value="OS01G0541250 PROTEIN"/>
    <property type="match status" value="1"/>
</dbReference>
<name>A0A418AWN9_9STRA</name>
<dbReference type="PANTHER" id="PTHR47169:SF2">
    <property type="entry name" value="OS01G0541250 PROTEIN"/>
    <property type="match status" value="1"/>
</dbReference>
<evidence type="ECO:0008006" key="3">
    <source>
        <dbReference type="Google" id="ProtNLM"/>
    </source>
</evidence>
<comment type="caution">
    <text evidence="1">The sequence shown here is derived from an EMBL/GenBank/DDBJ whole genome shotgun (WGS) entry which is preliminary data.</text>
</comment>
<evidence type="ECO:0000313" key="1">
    <source>
        <dbReference type="EMBL" id="RHY29966.1"/>
    </source>
</evidence>
<sequence>MDTPRVGREHTFENKMLVISLLLCFAKNGKLERGAITTTANETRIHRTTVSKIWSAFRRNARLPSMRPGRVGPKRIFTEQHVTNLVSAVPEDKRSTLRDISEATGLTIGTLHRKLRDGTIKRKTSRIKPLLTDANMAERDNATPHRAITDEVLASVSTDGWTIAVRRQPPNSPDLNVLDLGFFDSIQSLQYTAVSRSIDDVICSTLVAFHVLSSEKLDDVFLTLQAVMRLVLENYGGNHFRLPHLKKDSLRHAGTLMVNLTCPESLLG</sequence>
<gene>
    <name evidence="1" type="ORF">DYB32_004727</name>
</gene>
<proteinExistence type="predicted"/>
<dbReference type="Proteomes" id="UP000285060">
    <property type="component" value="Unassembled WGS sequence"/>
</dbReference>
<keyword evidence="2" id="KW-1185">Reference proteome</keyword>
<dbReference type="VEuPathDB" id="FungiDB:H310_09633"/>
<organism evidence="1 2">
    <name type="scientific">Aphanomyces invadans</name>
    <dbReference type="NCBI Taxonomy" id="157072"/>
    <lineage>
        <taxon>Eukaryota</taxon>
        <taxon>Sar</taxon>
        <taxon>Stramenopiles</taxon>
        <taxon>Oomycota</taxon>
        <taxon>Saprolegniomycetes</taxon>
        <taxon>Saprolegniales</taxon>
        <taxon>Verrucalvaceae</taxon>
        <taxon>Aphanomyces</taxon>
    </lineage>
</organism>
<accession>A0A418AWN9</accession>
<dbReference type="GO" id="GO:0003676">
    <property type="term" value="F:nucleic acid binding"/>
    <property type="evidence" value="ECO:0007669"/>
    <property type="project" value="InterPro"/>
</dbReference>
<dbReference type="InterPro" id="IPR036397">
    <property type="entry name" value="RNaseH_sf"/>
</dbReference>
<protein>
    <recommendedName>
        <fullName evidence="3">Transposase Tc1-like domain-containing protein</fullName>
    </recommendedName>
</protein>
<reference evidence="1 2" key="1">
    <citation type="submission" date="2018-08" db="EMBL/GenBank/DDBJ databases">
        <title>Aphanomyces genome sequencing and annotation.</title>
        <authorList>
            <person name="Minardi D."/>
            <person name="Oidtmann B."/>
            <person name="Van Der Giezen M."/>
            <person name="Studholme D.J."/>
        </authorList>
    </citation>
    <scope>NUCLEOTIDE SEQUENCE [LARGE SCALE GENOMIC DNA]</scope>
    <source>
        <strain evidence="1 2">NJM0002</strain>
    </source>
</reference>
<dbReference type="Gene3D" id="3.30.420.10">
    <property type="entry name" value="Ribonuclease H-like superfamily/Ribonuclease H"/>
    <property type="match status" value="1"/>
</dbReference>
<evidence type="ECO:0000313" key="2">
    <source>
        <dbReference type="Proteomes" id="UP000285060"/>
    </source>
</evidence>
<dbReference type="AlphaFoldDB" id="A0A418AWN9"/>